<evidence type="ECO:0000313" key="1">
    <source>
        <dbReference type="EMBL" id="SIR90612.1"/>
    </source>
</evidence>
<dbReference type="InterPro" id="IPR049759">
    <property type="entry name" value="CdiI-like"/>
</dbReference>
<evidence type="ECO:0000313" key="2">
    <source>
        <dbReference type="Proteomes" id="UP000187495"/>
    </source>
</evidence>
<dbReference type="RefSeq" id="WP_076555193.1">
    <property type="nucleotide sequence ID" value="NZ_FTNU01000007.1"/>
</dbReference>
<dbReference type="EMBL" id="FTNU01000007">
    <property type="protein sequence ID" value="SIR90612.1"/>
    <property type="molecule type" value="Genomic_DNA"/>
</dbReference>
<dbReference type="Proteomes" id="UP000187495">
    <property type="component" value="Unassembled WGS sequence"/>
</dbReference>
<sequence>MQIDIMSKTLMDNLLTIQRCNNEVESILYNIEILIKSILNNITNIDDDKSIALIKSLFEIQESVAFVVFKFNHKTSDFLYNFIYDFERYDEYAAKYVFDKYISSKRFQGNNTDL</sequence>
<dbReference type="STRING" id="34061.B0189_05205"/>
<accession>A0A1N7ERD7</accession>
<proteinExistence type="predicted"/>
<reference evidence="2" key="1">
    <citation type="submission" date="2017-01" db="EMBL/GenBank/DDBJ databases">
        <authorList>
            <person name="Varghese N."/>
            <person name="Submissions S."/>
        </authorList>
    </citation>
    <scope>NUCLEOTIDE SEQUENCE [LARGE SCALE GENOMIC DNA]</scope>
    <source>
        <strain evidence="2">DSM 21768</strain>
    </source>
</reference>
<protein>
    <submittedName>
        <fullName evidence="1">Uncharacterized protein</fullName>
    </submittedName>
</protein>
<organism evidence="1 2">
    <name type="scientific">Moraxella cuniculi DSM 21768</name>
    <dbReference type="NCBI Taxonomy" id="1122245"/>
    <lineage>
        <taxon>Bacteria</taxon>
        <taxon>Pseudomonadati</taxon>
        <taxon>Pseudomonadota</taxon>
        <taxon>Gammaproteobacteria</taxon>
        <taxon>Moraxellales</taxon>
        <taxon>Moraxellaceae</taxon>
        <taxon>Moraxella</taxon>
    </lineage>
</organism>
<name>A0A1N7ERD7_9GAMM</name>
<dbReference type="CDD" id="cd21060">
    <property type="entry name" value="CdiI_NC101"/>
    <property type="match status" value="1"/>
</dbReference>
<dbReference type="AlphaFoldDB" id="A0A1N7ERD7"/>
<keyword evidence="2" id="KW-1185">Reference proteome</keyword>
<gene>
    <name evidence="1" type="ORF">SAMN02745664_1073</name>
</gene>